<dbReference type="Pfam" id="PF00082">
    <property type="entry name" value="Peptidase_S8"/>
    <property type="match status" value="1"/>
</dbReference>
<dbReference type="InterPro" id="IPR015500">
    <property type="entry name" value="Peptidase_S8_subtilisin-rel"/>
</dbReference>
<feature type="active site" description="Charge relay system" evidence="5">
    <location>
        <position position="233"/>
    </location>
</feature>
<keyword evidence="8" id="KW-1185">Reference proteome</keyword>
<comment type="similarity">
    <text evidence="1 5">Belongs to the peptidase S8 family.</text>
</comment>
<dbReference type="InterPro" id="IPR023828">
    <property type="entry name" value="Peptidase_S8_Ser-AS"/>
</dbReference>
<evidence type="ECO:0000313" key="7">
    <source>
        <dbReference type="EMBL" id="CZR51368.1"/>
    </source>
</evidence>
<dbReference type="InterPro" id="IPR036852">
    <property type="entry name" value="Peptidase_S8/S53_dom_sf"/>
</dbReference>
<dbReference type="OrthoDB" id="206201at2759"/>
<dbReference type="PANTHER" id="PTHR43399">
    <property type="entry name" value="SUBTILISIN-RELATED"/>
    <property type="match status" value="1"/>
</dbReference>
<dbReference type="SUPFAM" id="SSF52743">
    <property type="entry name" value="Subtilisin-like"/>
    <property type="match status" value="1"/>
</dbReference>
<keyword evidence="2 5" id="KW-0645">Protease</keyword>
<feature type="active site" description="Charge relay system" evidence="5">
    <location>
        <position position="67"/>
    </location>
</feature>
<protein>
    <recommendedName>
        <fullName evidence="6">Peptidase S8/S53 domain-containing protein</fullName>
    </recommendedName>
</protein>
<dbReference type="GO" id="GO:0004252">
    <property type="term" value="F:serine-type endopeptidase activity"/>
    <property type="evidence" value="ECO:0007669"/>
    <property type="project" value="UniProtKB-UniRule"/>
</dbReference>
<dbReference type="InterPro" id="IPR000209">
    <property type="entry name" value="Peptidase_S8/S53_dom"/>
</dbReference>
<evidence type="ECO:0000256" key="3">
    <source>
        <dbReference type="ARBA" id="ARBA00022801"/>
    </source>
</evidence>
<dbReference type="PROSITE" id="PS51892">
    <property type="entry name" value="SUBTILASE"/>
    <property type="match status" value="1"/>
</dbReference>
<dbReference type="EMBL" id="FJOG01000002">
    <property type="protein sequence ID" value="CZR51368.1"/>
    <property type="molecule type" value="Genomic_DNA"/>
</dbReference>
<dbReference type="CDD" id="cd00306">
    <property type="entry name" value="Peptidases_S8_S53"/>
    <property type="match status" value="1"/>
</dbReference>
<dbReference type="PROSITE" id="PS00138">
    <property type="entry name" value="SUBTILASE_SER"/>
    <property type="match status" value="1"/>
</dbReference>
<dbReference type="PANTHER" id="PTHR43399:SF4">
    <property type="entry name" value="CELL WALL-ASSOCIATED PROTEASE"/>
    <property type="match status" value="1"/>
</dbReference>
<dbReference type="AlphaFoldDB" id="A0A1L7WF45"/>
<name>A0A1L7WF45_9HELO</name>
<dbReference type="PRINTS" id="PR00723">
    <property type="entry name" value="SUBTILISIN"/>
</dbReference>
<evidence type="ECO:0000259" key="6">
    <source>
        <dbReference type="Pfam" id="PF00082"/>
    </source>
</evidence>
<dbReference type="InterPro" id="IPR051048">
    <property type="entry name" value="Peptidase_S8/S53_subtilisin"/>
</dbReference>
<dbReference type="GO" id="GO:0006508">
    <property type="term" value="P:proteolysis"/>
    <property type="evidence" value="ECO:0007669"/>
    <property type="project" value="UniProtKB-KW"/>
</dbReference>
<evidence type="ECO:0000256" key="2">
    <source>
        <dbReference type="ARBA" id="ARBA00022670"/>
    </source>
</evidence>
<evidence type="ECO:0000313" key="8">
    <source>
        <dbReference type="Proteomes" id="UP000184330"/>
    </source>
</evidence>
<evidence type="ECO:0000256" key="4">
    <source>
        <dbReference type="ARBA" id="ARBA00022825"/>
    </source>
</evidence>
<accession>A0A1L7WF45</accession>
<evidence type="ECO:0000256" key="1">
    <source>
        <dbReference type="ARBA" id="ARBA00011073"/>
    </source>
</evidence>
<feature type="domain" description="Peptidase S8/S53" evidence="6">
    <location>
        <begin position="24"/>
        <end position="261"/>
    </location>
</feature>
<gene>
    <name evidence="7" type="ORF">PAC_01243</name>
</gene>
<evidence type="ECO:0000256" key="5">
    <source>
        <dbReference type="PROSITE-ProRule" id="PRU01240"/>
    </source>
</evidence>
<reference evidence="7 8" key="1">
    <citation type="submission" date="2016-03" db="EMBL/GenBank/DDBJ databases">
        <authorList>
            <person name="Ploux O."/>
        </authorList>
    </citation>
    <scope>NUCLEOTIDE SEQUENCE [LARGE SCALE GENOMIC DNA]</scope>
    <source>
        <strain evidence="7 8">UAMH 11012</strain>
    </source>
</reference>
<feature type="active site" description="Charge relay system" evidence="5">
    <location>
        <position position="30"/>
    </location>
</feature>
<organism evidence="7 8">
    <name type="scientific">Phialocephala subalpina</name>
    <dbReference type="NCBI Taxonomy" id="576137"/>
    <lineage>
        <taxon>Eukaryota</taxon>
        <taxon>Fungi</taxon>
        <taxon>Dikarya</taxon>
        <taxon>Ascomycota</taxon>
        <taxon>Pezizomycotina</taxon>
        <taxon>Leotiomycetes</taxon>
        <taxon>Helotiales</taxon>
        <taxon>Mollisiaceae</taxon>
        <taxon>Phialocephala</taxon>
        <taxon>Phialocephala fortinii species complex</taxon>
    </lineage>
</organism>
<sequence>MAEEFETCIGASRKDGPSSLFPRVKIAVLDTGADLSHPDIIDATQRGLVKYYDFVKNESSMSDLDGHGTHCTSLLLKFAPNAEIHIGRVFQRSHAPSSSLATLANAIKYATETWNVDIISISLGFPDVDADVMREIKTAAAKPVLIFASAANNTVHERNPIRFPAQMKEVFCIFSADMNSIASAFNPIPRYDRDNFMFPGENIEGAWPLDLAGVSPEAETRKGRTYRRLSGTSCATPIAAAVAAGVLEFAWQGRETKIRRVEMLKHFDGMKDVFLEMLDRYKPGDGCYHYVKPWKVITTQLPKVDIPVLLSYIIGKINA</sequence>
<proteinExistence type="inferred from homology"/>
<keyword evidence="3 5" id="KW-0378">Hydrolase</keyword>
<dbReference type="Gene3D" id="3.40.50.200">
    <property type="entry name" value="Peptidase S8/S53 domain"/>
    <property type="match status" value="1"/>
</dbReference>
<keyword evidence="4 5" id="KW-0720">Serine protease</keyword>
<dbReference type="Proteomes" id="UP000184330">
    <property type="component" value="Unassembled WGS sequence"/>
</dbReference>